<protein>
    <submittedName>
        <fullName evidence="3">Uncharacterized protein</fullName>
    </submittedName>
</protein>
<keyword evidence="4" id="KW-1185">Reference proteome</keyword>
<evidence type="ECO:0000313" key="4">
    <source>
        <dbReference type="Proteomes" id="UP000284842"/>
    </source>
</evidence>
<keyword evidence="2" id="KW-0812">Transmembrane</keyword>
<dbReference type="STRING" id="181874.A0A409VZB9"/>
<accession>A0A409VZB9</accession>
<keyword evidence="2" id="KW-1133">Transmembrane helix</keyword>
<evidence type="ECO:0000256" key="1">
    <source>
        <dbReference type="SAM" id="MobiDB-lite"/>
    </source>
</evidence>
<feature type="compositionally biased region" description="Acidic residues" evidence="1">
    <location>
        <begin position="380"/>
        <end position="389"/>
    </location>
</feature>
<gene>
    <name evidence="3" type="ORF">CVT24_006428</name>
</gene>
<keyword evidence="2" id="KW-0472">Membrane</keyword>
<feature type="region of interest" description="Disordered" evidence="1">
    <location>
        <begin position="208"/>
        <end position="233"/>
    </location>
</feature>
<evidence type="ECO:0000313" key="3">
    <source>
        <dbReference type="EMBL" id="PPQ71573.1"/>
    </source>
</evidence>
<dbReference type="InParanoid" id="A0A409VZB9"/>
<feature type="transmembrane region" description="Helical" evidence="2">
    <location>
        <begin position="246"/>
        <end position="268"/>
    </location>
</feature>
<feature type="compositionally biased region" description="Low complexity" evidence="1">
    <location>
        <begin position="208"/>
        <end position="217"/>
    </location>
</feature>
<name>A0A409VZB9_9AGAR</name>
<feature type="region of interest" description="Disordered" evidence="1">
    <location>
        <begin position="411"/>
        <end position="430"/>
    </location>
</feature>
<feature type="compositionally biased region" description="Polar residues" evidence="1">
    <location>
        <begin position="412"/>
        <end position="422"/>
    </location>
</feature>
<sequence length="430" mass="46090">MASGQLQNQTFDNTDSRLKYQGGWFVQGKWDAPAVGQAGTLSSTNDPTATVTFTFPEPAVAFFYYGMQRSNGGLYGICVDCDPNNPNWVQIDALNPADDGQNPPVLLFSQTFNPPAVHEIIIRNEDDARGRPSGNSQITVDRFVLQVQNPDAPSPSPAPLSPSAGGVPFSSQVSSTSTSLSASASVSSVTESIASTASLSVTTLPAITTTSGTATPPAGGGIIDGSLGSNNGNTTAQDRQIPIGPIVGGALGGLALILALILFAYWYIRSQKRAPTTAHHIKVSLGTDEKSSRALSPKPWPLHTYAISPQKAGYQIQSLAESSTSVDPRLSRPLSTTPNASVISSFTELAHNDIARSSTSPQGRPARRERDAEPLSLQPDNDEGDDVEFEVLPPDYRQVFRRPRRNTDRKSVNTLFRSFGNRTRNERTRY</sequence>
<comment type="caution">
    <text evidence="3">The sequence shown here is derived from an EMBL/GenBank/DDBJ whole genome shotgun (WGS) entry which is preliminary data.</text>
</comment>
<proteinExistence type="predicted"/>
<organism evidence="3 4">
    <name type="scientific">Panaeolus cyanescens</name>
    <dbReference type="NCBI Taxonomy" id="181874"/>
    <lineage>
        <taxon>Eukaryota</taxon>
        <taxon>Fungi</taxon>
        <taxon>Dikarya</taxon>
        <taxon>Basidiomycota</taxon>
        <taxon>Agaricomycotina</taxon>
        <taxon>Agaricomycetes</taxon>
        <taxon>Agaricomycetidae</taxon>
        <taxon>Agaricales</taxon>
        <taxon>Agaricineae</taxon>
        <taxon>Galeropsidaceae</taxon>
        <taxon>Panaeolus</taxon>
    </lineage>
</organism>
<dbReference type="Proteomes" id="UP000284842">
    <property type="component" value="Unassembled WGS sequence"/>
</dbReference>
<dbReference type="OrthoDB" id="3359616at2759"/>
<dbReference type="AlphaFoldDB" id="A0A409VZB9"/>
<feature type="region of interest" description="Disordered" evidence="1">
    <location>
        <begin position="148"/>
        <end position="172"/>
    </location>
</feature>
<dbReference type="EMBL" id="NHTK01005909">
    <property type="protein sequence ID" value="PPQ71573.1"/>
    <property type="molecule type" value="Genomic_DNA"/>
</dbReference>
<evidence type="ECO:0000256" key="2">
    <source>
        <dbReference type="SAM" id="Phobius"/>
    </source>
</evidence>
<reference evidence="3 4" key="1">
    <citation type="journal article" date="2018" name="Evol. Lett.">
        <title>Horizontal gene cluster transfer increased hallucinogenic mushroom diversity.</title>
        <authorList>
            <person name="Reynolds H.T."/>
            <person name="Vijayakumar V."/>
            <person name="Gluck-Thaler E."/>
            <person name="Korotkin H.B."/>
            <person name="Matheny P.B."/>
            <person name="Slot J.C."/>
        </authorList>
    </citation>
    <scope>NUCLEOTIDE SEQUENCE [LARGE SCALE GENOMIC DNA]</scope>
    <source>
        <strain evidence="3 4">2629</strain>
    </source>
</reference>
<feature type="region of interest" description="Disordered" evidence="1">
    <location>
        <begin position="352"/>
        <end position="389"/>
    </location>
</feature>